<organism evidence="1 2">
    <name type="scientific">Gryllus longicercus</name>
    <dbReference type="NCBI Taxonomy" id="2509291"/>
    <lineage>
        <taxon>Eukaryota</taxon>
        <taxon>Metazoa</taxon>
        <taxon>Ecdysozoa</taxon>
        <taxon>Arthropoda</taxon>
        <taxon>Hexapoda</taxon>
        <taxon>Insecta</taxon>
        <taxon>Pterygota</taxon>
        <taxon>Neoptera</taxon>
        <taxon>Polyneoptera</taxon>
        <taxon>Orthoptera</taxon>
        <taxon>Ensifera</taxon>
        <taxon>Gryllidea</taxon>
        <taxon>Grylloidea</taxon>
        <taxon>Gryllidae</taxon>
        <taxon>Gryllinae</taxon>
        <taxon>Gryllus</taxon>
    </lineage>
</organism>
<sequence length="182" mass="20204">MRQCRYSGFAASVNIRVAAFTATSTTTFSSSSFCCYRHCNLKRCGRHTAVPVSLSQRAPAAAAEMMGPRILLLLFVAAIAYAVPYSKYGRNCRDVVCLPSEECVLRTDPCVGDRPCGRYPTCQTASRPRANETCSDYRCPRGQYCTMRETHCLRRPCTPEPTCVTSRSSAVRNTPSPWYSLN</sequence>
<evidence type="ECO:0000313" key="1">
    <source>
        <dbReference type="EMBL" id="KAK7872888.1"/>
    </source>
</evidence>
<accession>A0AAN9VYS6</accession>
<dbReference type="PANTHER" id="PTHR39956">
    <property type="entry name" value="GH09530P-RELATED"/>
    <property type="match status" value="1"/>
</dbReference>
<comment type="caution">
    <text evidence="1">The sequence shown here is derived from an EMBL/GenBank/DDBJ whole genome shotgun (WGS) entry which is preliminary data.</text>
</comment>
<dbReference type="AlphaFoldDB" id="A0AAN9VYS6"/>
<dbReference type="EMBL" id="JAZDUA010000019">
    <property type="protein sequence ID" value="KAK7872888.1"/>
    <property type="molecule type" value="Genomic_DNA"/>
</dbReference>
<keyword evidence="2" id="KW-1185">Reference proteome</keyword>
<dbReference type="PANTHER" id="PTHR39956:SF1">
    <property type="entry name" value="GH09530P-RELATED"/>
    <property type="match status" value="1"/>
</dbReference>
<dbReference type="Proteomes" id="UP001378592">
    <property type="component" value="Unassembled WGS sequence"/>
</dbReference>
<protein>
    <submittedName>
        <fullName evidence="1">Uncharacterized protein</fullName>
    </submittedName>
</protein>
<reference evidence="1 2" key="1">
    <citation type="submission" date="2024-03" db="EMBL/GenBank/DDBJ databases">
        <title>The genome assembly and annotation of the cricket Gryllus longicercus Weissman &amp; Gray.</title>
        <authorList>
            <person name="Szrajer S."/>
            <person name="Gray D."/>
            <person name="Ylla G."/>
        </authorList>
    </citation>
    <scope>NUCLEOTIDE SEQUENCE [LARGE SCALE GENOMIC DNA]</scope>
    <source>
        <strain evidence="1">DAG 2021-001</strain>
        <tissue evidence="1">Whole body minus gut</tissue>
    </source>
</reference>
<gene>
    <name evidence="1" type="ORF">R5R35_006753</name>
</gene>
<proteinExistence type="predicted"/>
<evidence type="ECO:0000313" key="2">
    <source>
        <dbReference type="Proteomes" id="UP001378592"/>
    </source>
</evidence>
<name>A0AAN9VYS6_9ORTH</name>